<keyword evidence="3" id="KW-1185">Reference proteome</keyword>
<evidence type="ECO:0000313" key="2">
    <source>
        <dbReference type="EMBL" id="KAK3495313.1"/>
    </source>
</evidence>
<feature type="non-terminal residue" evidence="2">
    <location>
        <position position="292"/>
    </location>
</feature>
<protein>
    <submittedName>
        <fullName evidence="2">Uncharacterized protein</fullName>
    </submittedName>
</protein>
<evidence type="ECO:0000256" key="1">
    <source>
        <dbReference type="SAM" id="MobiDB-lite"/>
    </source>
</evidence>
<feature type="region of interest" description="Disordered" evidence="1">
    <location>
        <begin position="270"/>
        <end position="292"/>
    </location>
</feature>
<dbReference type="EMBL" id="JAULSX010000003">
    <property type="protein sequence ID" value="KAK3495313.1"/>
    <property type="molecule type" value="Genomic_DNA"/>
</dbReference>
<sequence>AQFGVTPTGLDELFEHTPPCCITETNIQSPIHLANVATDSAPIRHIAGSISPDSGIDSRLPADSLHHANNYTGSSATLSDWELSLFNRLSQAGEVAVVPSQSTLSERIAFSTIGRALSRDNSQLIAPDAVIGGSQPRDSEVYLPFPSLPPGGWDEQGNPIFYGIPNRSEPSLPEPARSELDNEELIAEDPLAFDEWVSDEQVAPDTAVLPPSLSRFELQQPRLAVPQPHFAEQGHSNPTPREPAPDLFAADEVLADFSFFDIFGEPGPAGLASTTPAIAERAEVASPKRATP</sequence>
<organism evidence="2 3">
    <name type="scientific">Neurospora hispaniola</name>
    <dbReference type="NCBI Taxonomy" id="588809"/>
    <lineage>
        <taxon>Eukaryota</taxon>
        <taxon>Fungi</taxon>
        <taxon>Dikarya</taxon>
        <taxon>Ascomycota</taxon>
        <taxon>Pezizomycotina</taxon>
        <taxon>Sordariomycetes</taxon>
        <taxon>Sordariomycetidae</taxon>
        <taxon>Sordariales</taxon>
        <taxon>Sordariaceae</taxon>
        <taxon>Neurospora</taxon>
    </lineage>
</organism>
<dbReference type="Proteomes" id="UP001285908">
    <property type="component" value="Unassembled WGS sequence"/>
</dbReference>
<evidence type="ECO:0000313" key="3">
    <source>
        <dbReference type="Proteomes" id="UP001285908"/>
    </source>
</evidence>
<accession>A0AAJ0MT08</accession>
<gene>
    <name evidence="2" type="ORF">B0T23DRAFT_283119</name>
</gene>
<reference evidence="2 3" key="1">
    <citation type="journal article" date="2023" name="Mol. Phylogenet. Evol.">
        <title>Genome-scale phylogeny and comparative genomics of the fungal order Sordariales.</title>
        <authorList>
            <person name="Hensen N."/>
            <person name="Bonometti L."/>
            <person name="Westerberg I."/>
            <person name="Brannstrom I.O."/>
            <person name="Guillou S."/>
            <person name="Cros-Aarteil S."/>
            <person name="Calhoun S."/>
            <person name="Haridas S."/>
            <person name="Kuo A."/>
            <person name="Mondo S."/>
            <person name="Pangilinan J."/>
            <person name="Riley R."/>
            <person name="LaButti K."/>
            <person name="Andreopoulos B."/>
            <person name="Lipzen A."/>
            <person name="Chen C."/>
            <person name="Yan M."/>
            <person name="Daum C."/>
            <person name="Ng V."/>
            <person name="Clum A."/>
            <person name="Steindorff A."/>
            <person name="Ohm R.A."/>
            <person name="Martin F."/>
            <person name="Silar P."/>
            <person name="Natvig D.O."/>
            <person name="Lalanne C."/>
            <person name="Gautier V."/>
            <person name="Ament-Velasquez S.L."/>
            <person name="Kruys A."/>
            <person name="Hutchinson M.I."/>
            <person name="Powell A.J."/>
            <person name="Barry K."/>
            <person name="Miller A.N."/>
            <person name="Grigoriev I.V."/>
            <person name="Debuchy R."/>
            <person name="Gladieux P."/>
            <person name="Hiltunen Thoren M."/>
            <person name="Johannesson H."/>
        </authorList>
    </citation>
    <scope>NUCLEOTIDE SEQUENCE [LARGE SCALE GENOMIC DNA]</scope>
    <source>
        <strain evidence="2 3">FGSC 10403</strain>
    </source>
</reference>
<dbReference type="RefSeq" id="XP_062694742.1">
    <property type="nucleotide sequence ID" value="XM_062834243.1"/>
</dbReference>
<feature type="non-terminal residue" evidence="2">
    <location>
        <position position="1"/>
    </location>
</feature>
<proteinExistence type="predicted"/>
<name>A0AAJ0MT08_9PEZI</name>
<comment type="caution">
    <text evidence="2">The sequence shown here is derived from an EMBL/GenBank/DDBJ whole genome shotgun (WGS) entry which is preliminary data.</text>
</comment>
<dbReference type="AlphaFoldDB" id="A0AAJ0MT08"/>
<dbReference type="GeneID" id="87871865"/>